<dbReference type="PANTHER" id="PTHR43768:SF3">
    <property type="entry name" value="TREHALOSE 6-PHOSPHATE PHOSPHATASE"/>
    <property type="match status" value="1"/>
</dbReference>
<comment type="caution">
    <text evidence="7">The sequence shown here is derived from an EMBL/GenBank/DDBJ whole genome shotgun (WGS) entry which is preliminary data.</text>
</comment>
<evidence type="ECO:0000256" key="4">
    <source>
        <dbReference type="ARBA" id="ARBA00022801"/>
    </source>
</evidence>
<keyword evidence="6" id="KW-0460">Magnesium</keyword>
<evidence type="ECO:0000256" key="5">
    <source>
        <dbReference type="ARBA" id="ARBA00024179"/>
    </source>
</evidence>
<comment type="catalytic activity">
    <reaction evidence="1 6">
        <text>alpha,alpha-trehalose 6-phosphate + H2O = alpha,alpha-trehalose + phosphate</text>
        <dbReference type="Rhea" id="RHEA:23420"/>
        <dbReference type="ChEBI" id="CHEBI:15377"/>
        <dbReference type="ChEBI" id="CHEBI:16551"/>
        <dbReference type="ChEBI" id="CHEBI:43474"/>
        <dbReference type="ChEBI" id="CHEBI:58429"/>
        <dbReference type="EC" id="3.1.3.12"/>
    </reaction>
</comment>
<dbReference type="Gene3D" id="3.30.70.1020">
    <property type="entry name" value="Trehalose-6-phosphate phosphatase related protein, domain 2"/>
    <property type="match status" value="1"/>
</dbReference>
<dbReference type="InterPro" id="IPR023214">
    <property type="entry name" value="HAD_sf"/>
</dbReference>
<dbReference type="EMBL" id="JAAMOX010000004">
    <property type="protein sequence ID" value="NIH55299.1"/>
    <property type="molecule type" value="Genomic_DNA"/>
</dbReference>
<evidence type="ECO:0000256" key="2">
    <source>
        <dbReference type="ARBA" id="ARBA00005199"/>
    </source>
</evidence>
<dbReference type="InterPro" id="IPR044651">
    <property type="entry name" value="OTSB-like"/>
</dbReference>
<dbReference type="NCBIfam" id="TIGR00685">
    <property type="entry name" value="T6PP"/>
    <property type="match status" value="1"/>
</dbReference>
<dbReference type="GO" id="GO:0005992">
    <property type="term" value="P:trehalose biosynthetic process"/>
    <property type="evidence" value="ECO:0007669"/>
    <property type="project" value="UniProtKB-UniPathway"/>
</dbReference>
<reference evidence="7 8" key="1">
    <citation type="submission" date="2020-02" db="EMBL/GenBank/DDBJ databases">
        <title>Sequencing the genomes of 1000 actinobacteria strains.</title>
        <authorList>
            <person name="Klenk H.-P."/>
        </authorList>
    </citation>
    <scope>NUCLEOTIDE SEQUENCE [LARGE SCALE GENOMIC DNA]</scope>
    <source>
        <strain evidence="7 8">DSM 27960</strain>
    </source>
</reference>
<dbReference type="EC" id="3.1.3.12" evidence="6"/>
<evidence type="ECO:0000256" key="3">
    <source>
        <dbReference type="ARBA" id="ARBA00008770"/>
    </source>
</evidence>
<sequence length="253" mass="26368">MTSLETELERFAALPNVLVALDFDGTLSPEVDVPAEARALPEAQQALIRLAAAPGVSVALVSGRALDSLLEVSGAPENVFFVGSHGAEILSPGEDAGLGLSDDEAAVVGVLGGLLRAAIHDVEGVWVEDKPAGFAVHTRLATAADAAIAVERLDAAVAEIDYPLTTRGGKNIIEFAVRDTTKAEGIRYLRAKVDADSVFFAGDDVTDEDAFLVLLPGDISLKVGEGETAANHRVASPVEVAQILHRLADLRTS</sequence>
<dbReference type="GO" id="GO:0046872">
    <property type="term" value="F:metal ion binding"/>
    <property type="evidence" value="ECO:0007669"/>
    <property type="project" value="UniProtKB-KW"/>
</dbReference>
<dbReference type="GO" id="GO:0004805">
    <property type="term" value="F:trehalose-phosphatase activity"/>
    <property type="evidence" value="ECO:0007669"/>
    <property type="project" value="UniProtKB-EC"/>
</dbReference>
<dbReference type="RefSeq" id="WP_167152374.1">
    <property type="nucleotide sequence ID" value="NZ_JAAMOX010000004.1"/>
</dbReference>
<comment type="function">
    <text evidence="5 6">Removes the phosphate from trehalose 6-phosphate to produce free trehalose.</text>
</comment>
<evidence type="ECO:0000313" key="7">
    <source>
        <dbReference type="EMBL" id="NIH55299.1"/>
    </source>
</evidence>
<evidence type="ECO:0000313" key="8">
    <source>
        <dbReference type="Proteomes" id="UP000541033"/>
    </source>
</evidence>
<keyword evidence="4 6" id="KW-0378">Hydrolase</keyword>
<dbReference type="InterPro" id="IPR006379">
    <property type="entry name" value="HAD-SF_hydro_IIB"/>
</dbReference>
<protein>
    <recommendedName>
        <fullName evidence="6">Trehalose 6-phosphate phosphatase</fullName>
        <ecNumber evidence="6">3.1.3.12</ecNumber>
    </recommendedName>
</protein>
<organism evidence="7 8">
    <name type="scientific">Lysinibacter cavernae</name>
    <dbReference type="NCBI Taxonomy" id="1640652"/>
    <lineage>
        <taxon>Bacteria</taxon>
        <taxon>Bacillati</taxon>
        <taxon>Actinomycetota</taxon>
        <taxon>Actinomycetes</taxon>
        <taxon>Micrococcales</taxon>
        <taxon>Microbacteriaceae</taxon>
        <taxon>Lysinibacter</taxon>
    </lineage>
</organism>
<dbReference type="InterPro" id="IPR003337">
    <property type="entry name" value="Trehalose_PPase"/>
</dbReference>
<dbReference type="NCBIfam" id="TIGR01484">
    <property type="entry name" value="HAD-SF-IIB"/>
    <property type="match status" value="1"/>
</dbReference>
<name>A0A7X5TV18_9MICO</name>
<comment type="pathway">
    <text evidence="2 6">Glycan biosynthesis; trehalose biosynthesis.</text>
</comment>
<dbReference type="Pfam" id="PF02358">
    <property type="entry name" value="Trehalose_PPase"/>
    <property type="match status" value="1"/>
</dbReference>
<dbReference type="UniPathway" id="UPA00299"/>
<keyword evidence="8" id="KW-1185">Reference proteome</keyword>
<keyword evidence="6" id="KW-0479">Metal-binding</keyword>
<dbReference type="AlphaFoldDB" id="A0A7X5TV18"/>
<evidence type="ECO:0000256" key="1">
    <source>
        <dbReference type="ARBA" id="ARBA00000500"/>
    </source>
</evidence>
<comment type="cofactor">
    <cofactor evidence="6">
        <name>Mg(2+)</name>
        <dbReference type="ChEBI" id="CHEBI:18420"/>
    </cofactor>
</comment>
<proteinExistence type="inferred from homology"/>
<dbReference type="SUPFAM" id="SSF56784">
    <property type="entry name" value="HAD-like"/>
    <property type="match status" value="1"/>
</dbReference>
<accession>A0A7X5TV18</accession>
<dbReference type="Proteomes" id="UP000541033">
    <property type="component" value="Unassembled WGS sequence"/>
</dbReference>
<dbReference type="InterPro" id="IPR036412">
    <property type="entry name" value="HAD-like_sf"/>
</dbReference>
<comment type="similarity">
    <text evidence="3 6">Belongs to the trehalose phosphatase family.</text>
</comment>
<dbReference type="PANTHER" id="PTHR43768">
    <property type="entry name" value="TREHALOSE 6-PHOSPHATE PHOSPHATASE"/>
    <property type="match status" value="1"/>
</dbReference>
<dbReference type="Gene3D" id="3.40.50.1000">
    <property type="entry name" value="HAD superfamily/HAD-like"/>
    <property type="match status" value="1"/>
</dbReference>
<evidence type="ECO:0000256" key="6">
    <source>
        <dbReference type="RuleBase" id="RU361117"/>
    </source>
</evidence>
<gene>
    <name evidence="7" type="ORF">FHX76_003220</name>
</gene>